<evidence type="ECO:0000313" key="2">
    <source>
        <dbReference type="Proteomes" id="UP000094570"/>
    </source>
</evidence>
<name>A0A1E3G3Q2_9BACT</name>
<dbReference type="OrthoDB" id="47662at2"/>
<dbReference type="AlphaFoldDB" id="A0A1E3G3Q2"/>
<sequence>MRIAREIIETLRMELGFLKYNSVDLALGSRVFSIQPCLQPSVSSLSMSEFSLGVSSSGDLHPEIREAGLSKESYVNVRELAQPSVSDLSVRSLDFDESFSCREIQQFDFKFECGLNFYEKGSSGFEPNVLKVNLEVENPIFHKNDTSFNLKTREARCRIVNERVIVNTNPKIELIYTVLRKPEDFVERHVILDTLKSLKTKYDISSLKFYGYYKYVPLEHVKMMKINPKGYLTIFLDPEVVKYGVRFQRLVNIVVFRYGDRFVYHVVTKT</sequence>
<keyword evidence="2" id="KW-1185">Reference proteome</keyword>
<organism evidence="1 2">
    <name type="scientific">Fervidobacterium thailandense</name>
    <dbReference type="NCBI Taxonomy" id="1008305"/>
    <lineage>
        <taxon>Bacteria</taxon>
        <taxon>Thermotogati</taxon>
        <taxon>Thermotogota</taxon>
        <taxon>Thermotogae</taxon>
        <taxon>Thermotogales</taxon>
        <taxon>Fervidobacteriaceae</taxon>
        <taxon>Fervidobacterium</taxon>
    </lineage>
</organism>
<dbReference type="STRING" id="1008305.A4H02_03300"/>
<dbReference type="RefSeq" id="WP_069292740.1">
    <property type="nucleotide sequence ID" value="NZ_CP140110.1"/>
</dbReference>
<protein>
    <submittedName>
        <fullName evidence="1">Uncharacterized protein</fullName>
    </submittedName>
</protein>
<dbReference type="EMBL" id="LWAF01000003">
    <property type="protein sequence ID" value="ODN30901.1"/>
    <property type="molecule type" value="Genomic_DNA"/>
</dbReference>
<dbReference type="Proteomes" id="UP000094570">
    <property type="component" value="Unassembled WGS sequence"/>
</dbReference>
<proteinExistence type="predicted"/>
<reference evidence="2" key="1">
    <citation type="submission" date="2016-04" db="EMBL/GenBank/DDBJ databases">
        <title>The genome sequence project of a novel Fervidobacterium isolate from a hot spring in Thailand.</title>
        <authorList>
            <person name="Gonzalez J.M."/>
            <person name="Cuecas A."/>
            <person name="Kanoksilapatham W."/>
        </authorList>
    </citation>
    <scope>NUCLEOTIDE SEQUENCE [LARGE SCALE GENOMIC DNA]</scope>
    <source>
        <strain evidence="2">FC2004</strain>
    </source>
</reference>
<comment type="caution">
    <text evidence="1">The sequence shown here is derived from an EMBL/GenBank/DDBJ whole genome shotgun (WGS) entry which is preliminary data.</text>
</comment>
<evidence type="ECO:0000313" key="1">
    <source>
        <dbReference type="EMBL" id="ODN30901.1"/>
    </source>
</evidence>
<gene>
    <name evidence="1" type="ORF">A4H02_03300</name>
</gene>
<accession>A0A1E3G3Q2</accession>